<reference evidence="3 4" key="1">
    <citation type="journal article" date="2016" name="Nat. Commun.">
        <title>Thousands of microbial genomes shed light on interconnected biogeochemical processes in an aquifer system.</title>
        <authorList>
            <person name="Anantharaman K."/>
            <person name="Brown C.T."/>
            <person name="Hug L.A."/>
            <person name="Sharon I."/>
            <person name="Castelle C.J."/>
            <person name="Probst A.J."/>
            <person name="Thomas B.C."/>
            <person name="Singh A."/>
            <person name="Wilkins M.J."/>
            <person name="Karaoz U."/>
            <person name="Brodie E.L."/>
            <person name="Williams K.H."/>
            <person name="Hubbard S.S."/>
            <person name="Banfield J.F."/>
        </authorList>
    </citation>
    <scope>NUCLEOTIDE SEQUENCE [LARGE SCALE GENOMIC DNA]</scope>
</reference>
<evidence type="ECO:0000313" key="4">
    <source>
        <dbReference type="Proteomes" id="UP000178794"/>
    </source>
</evidence>
<keyword evidence="1" id="KW-0812">Transmembrane</keyword>
<dbReference type="EMBL" id="MFLF01000009">
    <property type="protein sequence ID" value="OGG60170.1"/>
    <property type="molecule type" value="Genomic_DNA"/>
</dbReference>
<keyword evidence="1" id="KW-1133">Transmembrane helix</keyword>
<evidence type="ECO:0000313" key="3">
    <source>
        <dbReference type="EMBL" id="OGG60170.1"/>
    </source>
</evidence>
<accession>A0A1F6DFS9</accession>
<evidence type="ECO:0000256" key="1">
    <source>
        <dbReference type="SAM" id="Phobius"/>
    </source>
</evidence>
<feature type="transmembrane region" description="Helical" evidence="1">
    <location>
        <begin position="176"/>
        <end position="193"/>
    </location>
</feature>
<keyword evidence="1" id="KW-0472">Membrane</keyword>
<dbReference type="STRING" id="1798492.A3C89_02145"/>
<sequence length="219" mass="23712">MKKFLLAAFVALVLSFSASAETVRLGADGSISIENPGGDRKIEVAFGDGVLALGDAWWKAAIRNPGVVVPVTSHVKAERSGFFHIKKTTIIDTGVLYDGAGSVTVVRDVVQPSEMDSTPFLIMASISIFLVSVILYRNRIGKPLHWSCYFAPSGVTFLLFLSSLEVALVFNSPSVSVFSFFSLAALAWLFLKLKKETEATILSIYYLCMVVSVGTFLLS</sequence>
<protein>
    <submittedName>
        <fullName evidence="3">Uncharacterized protein</fullName>
    </submittedName>
</protein>
<feature type="transmembrane region" description="Helical" evidence="1">
    <location>
        <begin position="148"/>
        <end position="170"/>
    </location>
</feature>
<name>A0A1F6DFS9_9BACT</name>
<keyword evidence="2" id="KW-0732">Signal</keyword>
<gene>
    <name evidence="3" type="ORF">A3C89_02145</name>
</gene>
<comment type="caution">
    <text evidence="3">The sequence shown here is derived from an EMBL/GenBank/DDBJ whole genome shotgun (WGS) entry which is preliminary data.</text>
</comment>
<evidence type="ECO:0000256" key="2">
    <source>
        <dbReference type="SAM" id="SignalP"/>
    </source>
</evidence>
<feature type="signal peptide" evidence="2">
    <location>
        <begin position="1"/>
        <end position="20"/>
    </location>
</feature>
<dbReference type="Proteomes" id="UP000178794">
    <property type="component" value="Unassembled WGS sequence"/>
</dbReference>
<proteinExistence type="predicted"/>
<feature type="transmembrane region" description="Helical" evidence="1">
    <location>
        <begin position="118"/>
        <end position="136"/>
    </location>
</feature>
<organism evidence="3 4">
    <name type="scientific">Candidatus Kaiserbacteria bacterium RIFCSPHIGHO2_02_FULL_50_50</name>
    <dbReference type="NCBI Taxonomy" id="1798492"/>
    <lineage>
        <taxon>Bacteria</taxon>
        <taxon>Candidatus Kaiseribacteriota</taxon>
    </lineage>
</organism>
<feature type="transmembrane region" description="Helical" evidence="1">
    <location>
        <begin position="200"/>
        <end position="218"/>
    </location>
</feature>
<feature type="chain" id="PRO_5009523812" evidence="2">
    <location>
        <begin position="21"/>
        <end position="219"/>
    </location>
</feature>
<dbReference type="AlphaFoldDB" id="A0A1F6DFS9"/>